<dbReference type="GO" id="GO:0008745">
    <property type="term" value="F:N-acetylmuramoyl-L-alanine amidase activity"/>
    <property type="evidence" value="ECO:0007669"/>
    <property type="project" value="UniProtKB-EC"/>
</dbReference>
<protein>
    <recommendedName>
        <fullName evidence="3">N-acetylmuramoyl-L-alanine amidase</fullName>
        <ecNumber evidence="3">3.5.1.28</ecNumber>
    </recommendedName>
</protein>
<feature type="signal peptide" evidence="6">
    <location>
        <begin position="1"/>
        <end position="18"/>
    </location>
</feature>
<dbReference type="InterPro" id="IPR002502">
    <property type="entry name" value="Amidase_domain"/>
</dbReference>
<evidence type="ECO:0000256" key="6">
    <source>
        <dbReference type="SAM" id="SignalP"/>
    </source>
</evidence>
<feature type="domain" description="N-acetylmuramoyl-L-alanine amidase" evidence="7">
    <location>
        <begin position="25"/>
        <end position="172"/>
    </location>
</feature>
<dbReference type="GO" id="GO:0009253">
    <property type="term" value="P:peptidoglycan catabolic process"/>
    <property type="evidence" value="ECO:0007669"/>
    <property type="project" value="InterPro"/>
</dbReference>
<dbReference type="InterPro" id="IPR002477">
    <property type="entry name" value="Peptidoglycan-bd-like"/>
</dbReference>
<evidence type="ECO:0000313" key="9">
    <source>
        <dbReference type="Proteomes" id="UP000189800"/>
    </source>
</evidence>
<dbReference type="Pfam" id="PF01471">
    <property type="entry name" value="PG_binding_1"/>
    <property type="match status" value="1"/>
</dbReference>
<dbReference type="SUPFAM" id="SSF47090">
    <property type="entry name" value="PGBD-like"/>
    <property type="match status" value="1"/>
</dbReference>
<evidence type="ECO:0000256" key="1">
    <source>
        <dbReference type="ARBA" id="ARBA00001561"/>
    </source>
</evidence>
<dbReference type="RefSeq" id="WP_078254152.1">
    <property type="nucleotide sequence ID" value="NZ_MUYU01000012.1"/>
</dbReference>
<dbReference type="InterPro" id="IPR036365">
    <property type="entry name" value="PGBD-like_sf"/>
</dbReference>
<evidence type="ECO:0000256" key="3">
    <source>
        <dbReference type="ARBA" id="ARBA00011901"/>
    </source>
</evidence>
<sequence>MPKSIILLLSILALTGCATTPYYPIDRTTYHAIGQSERIEYIILHYTAEDYDGSVNVLTQGQVSSHYLIPDGDDDKIYQLVADDKRAWHAGVSSFGGKSSLNDISLGIEIVSDGITGKYTGYRPYDGYVDYTPKQIAQTAQLLKELSAKYAIDPTRILGHSDIAPNRKIDPGAKFPWEYLYRHHGIGAWYDETDKQAFLAMMDGETDFNQPEMITQIKSALRRYGYTVNDTAEWDRPSQNVIYAFQLHFRPKQPTGVMDAETWAILQALNKKYRPS</sequence>
<dbReference type="EMBL" id="MUYU01000012">
    <property type="protein sequence ID" value="OOS24291.1"/>
    <property type="molecule type" value="Genomic_DNA"/>
</dbReference>
<dbReference type="PROSITE" id="PS51257">
    <property type="entry name" value="PROKAR_LIPOPROTEIN"/>
    <property type="match status" value="1"/>
</dbReference>
<evidence type="ECO:0000256" key="4">
    <source>
        <dbReference type="ARBA" id="ARBA00022801"/>
    </source>
</evidence>
<comment type="catalytic activity">
    <reaction evidence="1">
        <text>Hydrolyzes the link between N-acetylmuramoyl residues and L-amino acid residues in certain cell-wall glycopeptides.</text>
        <dbReference type="EC" id="3.5.1.28"/>
    </reaction>
</comment>
<dbReference type="STRING" id="470453.B0680_04855"/>
<dbReference type="PANTHER" id="PTHR30417:SF1">
    <property type="entry name" value="N-ACETYLMURAMOYL-L-ALANINE AMIDASE AMID"/>
    <property type="match status" value="1"/>
</dbReference>
<dbReference type="Pfam" id="PF01510">
    <property type="entry name" value="Amidase_2"/>
    <property type="match status" value="1"/>
</dbReference>
<dbReference type="EC" id="3.5.1.28" evidence="3"/>
<dbReference type="Proteomes" id="UP000189800">
    <property type="component" value="Unassembled WGS sequence"/>
</dbReference>
<keyword evidence="9" id="KW-1185">Reference proteome</keyword>
<dbReference type="CDD" id="cd06583">
    <property type="entry name" value="PGRP"/>
    <property type="match status" value="1"/>
</dbReference>
<keyword evidence="4" id="KW-0378">Hydrolase</keyword>
<evidence type="ECO:0000313" key="8">
    <source>
        <dbReference type="EMBL" id="OOS24291.1"/>
    </source>
</evidence>
<proteinExistence type="inferred from homology"/>
<evidence type="ECO:0000256" key="2">
    <source>
        <dbReference type="ARBA" id="ARBA00007553"/>
    </source>
</evidence>
<name>A0A1T0CQ48_9GAMM</name>
<dbReference type="SUPFAM" id="SSF55846">
    <property type="entry name" value="N-acetylmuramoyl-L-alanine amidase-like"/>
    <property type="match status" value="1"/>
</dbReference>
<evidence type="ECO:0000259" key="7">
    <source>
        <dbReference type="SMART" id="SM00644"/>
    </source>
</evidence>
<organism evidence="8 9">
    <name type="scientific">Moraxella pluranimalium</name>
    <dbReference type="NCBI Taxonomy" id="470453"/>
    <lineage>
        <taxon>Bacteria</taxon>
        <taxon>Pseudomonadati</taxon>
        <taxon>Pseudomonadota</taxon>
        <taxon>Gammaproteobacteria</taxon>
        <taxon>Moraxellales</taxon>
        <taxon>Moraxellaceae</taxon>
        <taxon>Moraxella</taxon>
    </lineage>
</organism>
<dbReference type="GO" id="GO:0071555">
    <property type="term" value="P:cell wall organization"/>
    <property type="evidence" value="ECO:0007669"/>
    <property type="project" value="UniProtKB-KW"/>
</dbReference>
<feature type="chain" id="PRO_5013069091" description="N-acetylmuramoyl-L-alanine amidase" evidence="6">
    <location>
        <begin position="19"/>
        <end position="276"/>
    </location>
</feature>
<dbReference type="GO" id="GO:0009254">
    <property type="term" value="P:peptidoglycan turnover"/>
    <property type="evidence" value="ECO:0007669"/>
    <property type="project" value="TreeGrafter"/>
</dbReference>
<dbReference type="InterPro" id="IPR036366">
    <property type="entry name" value="PGBDSf"/>
</dbReference>
<keyword evidence="6" id="KW-0732">Signal</keyword>
<gene>
    <name evidence="8" type="ORF">B0680_04855</name>
</gene>
<dbReference type="SMART" id="SM00644">
    <property type="entry name" value="Ami_2"/>
    <property type="match status" value="1"/>
</dbReference>
<keyword evidence="5" id="KW-0961">Cell wall biogenesis/degradation</keyword>
<accession>A0A1T0CQ48</accession>
<evidence type="ECO:0000256" key="5">
    <source>
        <dbReference type="ARBA" id="ARBA00023316"/>
    </source>
</evidence>
<dbReference type="InterPro" id="IPR036505">
    <property type="entry name" value="Amidase/PGRP_sf"/>
</dbReference>
<dbReference type="AlphaFoldDB" id="A0A1T0CQ48"/>
<dbReference type="Gene3D" id="3.40.80.10">
    <property type="entry name" value="Peptidoglycan recognition protein-like"/>
    <property type="match status" value="1"/>
</dbReference>
<dbReference type="InterPro" id="IPR051206">
    <property type="entry name" value="NAMLAA_amidase_2"/>
</dbReference>
<comment type="caution">
    <text evidence="8">The sequence shown here is derived from an EMBL/GenBank/DDBJ whole genome shotgun (WGS) entry which is preliminary data.</text>
</comment>
<dbReference type="Gene3D" id="1.10.101.10">
    <property type="entry name" value="PGBD-like superfamily/PGBD"/>
    <property type="match status" value="1"/>
</dbReference>
<reference evidence="8 9" key="1">
    <citation type="submission" date="2017-02" db="EMBL/GenBank/DDBJ databases">
        <title>Draft genome sequence of Moraxella pluranimalium CCUG 54913T type strain.</title>
        <authorList>
            <person name="Salva-Serra F."/>
            <person name="Engstrom-Jakobsson H."/>
            <person name="Thorell K."/>
            <person name="Jaen-Luchoro D."/>
            <person name="Gonzales-Siles L."/>
            <person name="Karlsson R."/>
            <person name="Yazdan S."/>
            <person name="Boulund F."/>
            <person name="Johnning A."/>
            <person name="Engstrand L."/>
            <person name="Kristiansson E."/>
            <person name="Moore E."/>
        </authorList>
    </citation>
    <scope>NUCLEOTIDE SEQUENCE [LARGE SCALE GENOMIC DNA]</scope>
    <source>
        <strain evidence="8 9">CCUG 54913</strain>
    </source>
</reference>
<dbReference type="FunFam" id="3.40.80.10:FF:000003">
    <property type="entry name" value="N-acetylmuramoyl-L-alanine amidase"/>
    <property type="match status" value="1"/>
</dbReference>
<dbReference type="OrthoDB" id="9794842at2"/>
<dbReference type="PANTHER" id="PTHR30417">
    <property type="entry name" value="N-ACETYLMURAMOYL-L-ALANINE AMIDASE AMID"/>
    <property type="match status" value="1"/>
</dbReference>
<comment type="similarity">
    <text evidence="2">Belongs to the N-acetylmuramoyl-L-alanine amidase 2 family.</text>
</comment>